<dbReference type="Pfam" id="PF03732">
    <property type="entry name" value="Retrotrans_gag"/>
    <property type="match status" value="1"/>
</dbReference>
<dbReference type="Gene3D" id="3.30.420.10">
    <property type="entry name" value="Ribonuclease H-like superfamily/Ribonuclease H"/>
    <property type="match status" value="2"/>
</dbReference>
<feature type="domain" description="Integrase catalytic" evidence="4">
    <location>
        <begin position="1589"/>
        <end position="1766"/>
    </location>
</feature>
<dbReference type="Gene3D" id="3.10.10.10">
    <property type="entry name" value="HIV Type 1 Reverse Transcriptase, subunit A, domain 1"/>
    <property type="match status" value="1"/>
</dbReference>
<dbReference type="Pfam" id="PF00078">
    <property type="entry name" value="RVT_1"/>
    <property type="match status" value="1"/>
</dbReference>
<dbReference type="InterPro" id="IPR001584">
    <property type="entry name" value="Integrase_cat-core"/>
</dbReference>
<dbReference type="InterPro" id="IPR043502">
    <property type="entry name" value="DNA/RNA_pol_sf"/>
</dbReference>
<accession>A0AAD8JBZ6</accession>
<feature type="compositionally biased region" description="Acidic residues" evidence="2">
    <location>
        <begin position="229"/>
        <end position="241"/>
    </location>
</feature>
<name>A0AAD8JBZ6_9APIA</name>
<dbReference type="InterPro" id="IPR041577">
    <property type="entry name" value="RT_RNaseH_2"/>
</dbReference>
<reference evidence="5" key="2">
    <citation type="submission" date="2023-05" db="EMBL/GenBank/DDBJ databases">
        <authorList>
            <person name="Schelkunov M.I."/>
        </authorList>
    </citation>
    <scope>NUCLEOTIDE SEQUENCE</scope>
    <source>
        <strain evidence="5">Hsosn_3</strain>
        <tissue evidence="5">Leaf</tissue>
    </source>
</reference>
<reference evidence="5" key="1">
    <citation type="submission" date="2023-02" db="EMBL/GenBank/DDBJ databases">
        <title>Genome of toxic invasive species Heracleum sosnowskyi carries increased number of genes despite the absence of recent whole-genome duplications.</title>
        <authorList>
            <person name="Schelkunov M."/>
            <person name="Shtratnikova V."/>
            <person name="Makarenko M."/>
            <person name="Klepikova A."/>
            <person name="Omelchenko D."/>
            <person name="Novikova G."/>
            <person name="Obukhova E."/>
            <person name="Bogdanov V."/>
            <person name="Penin A."/>
            <person name="Logacheva M."/>
        </authorList>
    </citation>
    <scope>NUCLEOTIDE SEQUENCE</scope>
    <source>
        <strain evidence="5">Hsosn_3</strain>
        <tissue evidence="5">Leaf</tissue>
    </source>
</reference>
<feature type="compositionally biased region" description="Basic and acidic residues" evidence="2">
    <location>
        <begin position="176"/>
        <end position="192"/>
    </location>
</feature>
<dbReference type="SUPFAM" id="SSF53098">
    <property type="entry name" value="Ribonuclease H-like"/>
    <property type="match status" value="2"/>
</dbReference>
<dbReference type="Gene3D" id="3.30.70.270">
    <property type="match status" value="2"/>
</dbReference>
<dbReference type="InterPro" id="IPR005162">
    <property type="entry name" value="Retrotrans_gag_dom"/>
</dbReference>
<evidence type="ECO:0000313" key="5">
    <source>
        <dbReference type="EMBL" id="KAK1399685.1"/>
    </source>
</evidence>
<feature type="region of interest" description="Disordered" evidence="2">
    <location>
        <begin position="839"/>
        <end position="864"/>
    </location>
</feature>
<gene>
    <name evidence="5" type="ORF">POM88_009548</name>
</gene>
<dbReference type="PROSITE" id="PS50994">
    <property type="entry name" value="INTEGRASE"/>
    <property type="match status" value="1"/>
</dbReference>
<organism evidence="5 6">
    <name type="scientific">Heracleum sosnowskyi</name>
    <dbReference type="NCBI Taxonomy" id="360622"/>
    <lineage>
        <taxon>Eukaryota</taxon>
        <taxon>Viridiplantae</taxon>
        <taxon>Streptophyta</taxon>
        <taxon>Embryophyta</taxon>
        <taxon>Tracheophyta</taxon>
        <taxon>Spermatophyta</taxon>
        <taxon>Magnoliopsida</taxon>
        <taxon>eudicotyledons</taxon>
        <taxon>Gunneridae</taxon>
        <taxon>Pentapetalae</taxon>
        <taxon>asterids</taxon>
        <taxon>campanulids</taxon>
        <taxon>Apiales</taxon>
        <taxon>Apiaceae</taxon>
        <taxon>Apioideae</taxon>
        <taxon>apioid superclade</taxon>
        <taxon>Tordylieae</taxon>
        <taxon>Tordyliinae</taxon>
        <taxon>Heracleum</taxon>
    </lineage>
</organism>
<sequence length="1844" mass="209271">MGQVQGPLRWFRVPGQIQGLEVQVGSIEVQPPETYFNHFVLATSFRLRALNLSSWGGYEQGFFDHLKKIGERVDSLEKKSEKMKKWRKRQRSSEKRSKEKVTPIRLDFGSDEEGPEKEKTKKTFSDVETDQSNPDWNSEAELKDKEDPEPSITRSITVFDRMGKKLTNKDLRLKLLEAKQKGPKKVQSEKSLSKGSRSHRDKSHSKPEDEHRSDLSYKSDDNSDGSSNDGDDTDDTSESAEGDGKYKEEDLRKVLKKIMAEKGPQSGLTVGSPFTKKVRDSPLPRSYRGVGDLKFNGTMDPVEFLSRFNTEMEVYQIKDRTKCCLLVATLRDSAHQWFKRLPSNSIKSWRQMGEMFVTQFRASVTFAPPANTLANIKQRDNETLNEYFKRFNAEVPRVRKTTDETYKNFLIAGVKPGTEFWKELQSREPTTLADFYAKAERHKVVEQSLENLKKDNASRDWNRNKKNMSYSPKDRSYNKRTTYNTTSADGQDSGKEVRTAPLSVNTTSSKRTVEYKYPSSKGSMRYSEYTPLAAPVEHIFEVGDKSGMFKKPTRSGPPGIKDLTRYCAFHDANGHETADCRHLKDHIEDLIRKGFLTKFVVQEAKKYKDDKSKRDEEKSAPERTTRAGSIHTIIGGPYIGGFSRNAMKNYTREARGNPLTNIYHLADRPPKLFRGEAADITFTEDDARHVHHPHNDALVVTITIGGLNVHRVLVDNGSSCNILAYDTYQKMGLADKEMSPAYNDLYGFTGGPVQVVGCQVDSRECYSKALRTAEQASKHLLLVDGGTTDDCYKYLEAPMKNEPTRHVKESCNMIMIIQHPGEESSTDIVFSSGVDTQNKVNDSDFEDAQAESSPKVSSQSRRMDTKVQVKIDLDPRMPESRETTGAAGDTLSIQVDATDSSKELKIGKQLEPETREALTHFLKSNLDVFAWCHSDMVGIDPRVMSHHLNIDPERVAVRQKRRAISGERALALKEEVDRLLEARLVRESFYPDWLANPVLVKKPNGKWRTCVDFTDLNKACPKDSFPLPRIDQLVDATTGHALLSFMDAYSGYNQIPMYEPDQEHTSFITDRGLYCYIGMPFGLLNAGATYQRLVNRMFKDQIGKTMEVYVDDMLVKSKATGDHVLHLSEMFNILRRFRMKLNPQKCVFGVESGKFLGFIVNHRGIEANPAKIKALVEMRSPHNIKEVQSLTGRIAALNRFVSKSSDKCREFFAAIKKGKNFEWSPECEAAFTKIKEQLGSPPLLSKPLDGEVLILYLAVSEYSISAVLVREEAQVQHPVYYVSKRLLDVETRYSNMEKLAYSLILALRKLRPYFQAHQIEVRTSFPLRQVLHKPEASGRLMKWAVELGQFDIEYKPRTAIKGQVLADFLLEFPPSFEVKGDECIAEPTAPEEIAENCSPWWTLYVDGAVNGNGAGAGIVLISPEGHKLQSSIHFAFYATNNDAEYEALIAGLKLALEMKVENLTVFSDSMLVVWHIRGGFQARGPRTDLYMREATMLGVIPLEIQLQPSIPKLEVMNLEPATELLWTTPIMNYITKGIVPERMEEARRIKYQAASASQKDTHRFTQACDRCQRFANFNCNPAVPLKPLTSPWPFAVWGIDLIGELPKGKEGVKYVVVAVDYFTKWAEAEPLATITTAKIKKFVFREIVCRFGVPYKLISDNGKQFDSKELRKLCEDLGIQKGFTAVYHPQSNGQTEAVNKIIKHTLKSKLEESKGSMVPVEIGAGSFRRDNYDPENNEVNHRLYLDLVEEVRTTAQLKLAAYQQRTRKYFDSKVRARPLKVGDLVLRRMMPNMKVPGHGVFGANWEGPYLIKAVLWEGTYHLTNLDGKIIPRAWNGEHLKKYYQ</sequence>
<feature type="region of interest" description="Disordered" evidence="2">
    <location>
        <begin position="264"/>
        <end position="285"/>
    </location>
</feature>
<feature type="compositionally biased region" description="Basic and acidic residues" evidence="2">
    <location>
        <begin position="116"/>
        <end position="125"/>
    </location>
</feature>
<proteinExistence type="predicted"/>
<dbReference type="InterPro" id="IPR043128">
    <property type="entry name" value="Rev_trsase/Diguanyl_cyclase"/>
</dbReference>
<feature type="domain" description="Reverse transcriptase" evidence="3">
    <location>
        <begin position="981"/>
        <end position="1160"/>
    </location>
</feature>
<dbReference type="PROSITE" id="PS50878">
    <property type="entry name" value="RT_POL"/>
    <property type="match status" value="1"/>
</dbReference>
<evidence type="ECO:0000256" key="2">
    <source>
        <dbReference type="SAM" id="MobiDB-lite"/>
    </source>
</evidence>
<dbReference type="PANTHER" id="PTHR37984:SF5">
    <property type="entry name" value="PROTEIN NYNRIN-LIKE"/>
    <property type="match status" value="1"/>
</dbReference>
<dbReference type="Pfam" id="PF00665">
    <property type="entry name" value="rve"/>
    <property type="match status" value="1"/>
</dbReference>
<evidence type="ECO:0000259" key="3">
    <source>
        <dbReference type="PROSITE" id="PS50878"/>
    </source>
</evidence>
<feature type="compositionally biased region" description="Basic and acidic residues" evidence="2">
    <location>
        <begin position="91"/>
        <end position="102"/>
    </location>
</feature>
<dbReference type="CDD" id="cd01647">
    <property type="entry name" value="RT_LTR"/>
    <property type="match status" value="1"/>
</dbReference>
<comment type="caution">
    <text evidence="5">The sequence shown here is derived from an EMBL/GenBank/DDBJ whole genome shotgun (WGS) entry which is preliminary data.</text>
</comment>
<keyword evidence="1" id="KW-0511">Multifunctional enzyme</keyword>
<evidence type="ECO:0000313" key="6">
    <source>
        <dbReference type="Proteomes" id="UP001237642"/>
    </source>
</evidence>
<feature type="compositionally biased region" description="Basic and acidic residues" evidence="2">
    <location>
        <begin position="606"/>
        <end position="625"/>
    </location>
</feature>
<feature type="region of interest" description="Disordered" evidence="2">
    <location>
        <begin position="176"/>
        <end position="248"/>
    </location>
</feature>
<dbReference type="InterPro" id="IPR036397">
    <property type="entry name" value="RNaseH_sf"/>
</dbReference>
<dbReference type="InterPro" id="IPR012337">
    <property type="entry name" value="RNaseH-like_sf"/>
</dbReference>
<dbReference type="GO" id="GO:0015074">
    <property type="term" value="P:DNA integration"/>
    <property type="evidence" value="ECO:0007669"/>
    <property type="project" value="InterPro"/>
</dbReference>
<feature type="region of interest" description="Disordered" evidence="2">
    <location>
        <begin position="448"/>
        <end position="501"/>
    </location>
</feature>
<dbReference type="Pfam" id="PF17919">
    <property type="entry name" value="RT_RNaseH_2"/>
    <property type="match status" value="1"/>
</dbReference>
<dbReference type="Proteomes" id="UP001237642">
    <property type="component" value="Unassembled WGS sequence"/>
</dbReference>
<feature type="compositionally biased region" description="Basic and acidic residues" evidence="2">
    <location>
        <begin position="448"/>
        <end position="463"/>
    </location>
</feature>
<dbReference type="CDD" id="cd09279">
    <property type="entry name" value="RNase_HI_like"/>
    <property type="match status" value="1"/>
</dbReference>
<dbReference type="InterPro" id="IPR050951">
    <property type="entry name" value="Retrovirus_Pol_polyprotein"/>
</dbReference>
<keyword evidence="6" id="KW-1185">Reference proteome</keyword>
<dbReference type="InterPro" id="IPR002156">
    <property type="entry name" value="RNaseH_domain"/>
</dbReference>
<dbReference type="CDD" id="cd00303">
    <property type="entry name" value="retropepsin_like"/>
    <property type="match status" value="1"/>
</dbReference>
<feature type="compositionally biased region" description="Basic and acidic residues" evidence="2">
    <location>
        <begin position="204"/>
        <end position="221"/>
    </location>
</feature>
<evidence type="ECO:0000259" key="4">
    <source>
        <dbReference type="PROSITE" id="PS50994"/>
    </source>
</evidence>
<dbReference type="InterPro" id="IPR000477">
    <property type="entry name" value="RT_dom"/>
</dbReference>
<feature type="region of interest" description="Disordered" evidence="2">
    <location>
        <begin position="606"/>
        <end position="627"/>
    </location>
</feature>
<feature type="compositionally biased region" description="Polar residues" evidence="2">
    <location>
        <begin position="479"/>
        <end position="490"/>
    </location>
</feature>
<dbReference type="Pfam" id="PF13456">
    <property type="entry name" value="RVT_3"/>
    <property type="match status" value="1"/>
</dbReference>
<feature type="region of interest" description="Disordered" evidence="2">
    <location>
        <begin position="79"/>
        <end position="156"/>
    </location>
</feature>
<dbReference type="PANTHER" id="PTHR37984">
    <property type="entry name" value="PROTEIN CBG26694"/>
    <property type="match status" value="1"/>
</dbReference>
<dbReference type="GO" id="GO:0003676">
    <property type="term" value="F:nucleic acid binding"/>
    <property type="evidence" value="ECO:0007669"/>
    <property type="project" value="InterPro"/>
</dbReference>
<evidence type="ECO:0000256" key="1">
    <source>
        <dbReference type="ARBA" id="ARBA00023268"/>
    </source>
</evidence>
<protein>
    <submittedName>
        <fullName evidence="5">Uncharacterized protein</fullName>
    </submittedName>
</protein>
<feature type="compositionally biased region" description="Basic residues" evidence="2">
    <location>
        <begin position="81"/>
        <end position="90"/>
    </location>
</feature>
<feature type="compositionally biased region" description="Polar residues" evidence="2">
    <location>
        <begin position="850"/>
        <end position="860"/>
    </location>
</feature>
<dbReference type="GO" id="GO:0004523">
    <property type="term" value="F:RNA-DNA hybrid ribonuclease activity"/>
    <property type="evidence" value="ECO:0007669"/>
    <property type="project" value="InterPro"/>
</dbReference>
<dbReference type="SUPFAM" id="SSF56672">
    <property type="entry name" value="DNA/RNA polymerases"/>
    <property type="match status" value="1"/>
</dbReference>
<dbReference type="EMBL" id="JAUIZM010000002">
    <property type="protein sequence ID" value="KAK1399685.1"/>
    <property type="molecule type" value="Genomic_DNA"/>
</dbReference>